<dbReference type="AlphaFoldDB" id="A0A8X6YRI6"/>
<evidence type="ECO:0000256" key="1">
    <source>
        <dbReference type="SAM" id="MobiDB-lite"/>
    </source>
</evidence>
<keyword evidence="3" id="KW-1185">Reference proteome</keyword>
<protein>
    <submittedName>
        <fullName evidence="2">Uncharacterized protein</fullName>
    </submittedName>
</protein>
<evidence type="ECO:0000313" key="3">
    <source>
        <dbReference type="Proteomes" id="UP000886998"/>
    </source>
</evidence>
<comment type="caution">
    <text evidence="2">The sequence shown here is derived from an EMBL/GenBank/DDBJ whole genome shotgun (WGS) entry which is preliminary data.</text>
</comment>
<dbReference type="EMBL" id="BMAV01021587">
    <property type="protein sequence ID" value="GFY75720.1"/>
    <property type="molecule type" value="Genomic_DNA"/>
</dbReference>
<proteinExistence type="predicted"/>
<dbReference type="Proteomes" id="UP000886998">
    <property type="component" value="Unassembled WGS sequence"/>
</dbReference>
<feature type="region of interest" description="Disordered" evidence="1">
    <location>
        <begin position="1"/>
        <end position="112"/>
    </location>
</feature>
<gene>
    <name evidence="2" type="ORF">TNIN_175711</name>
</gene>
<sequence>MRDRPGESDSPIKTTKNPLLSAAKGHRAPRTTAKFPQKTQKGPPPGRNKEKPQNIFSSAKKRENTSMQMPLKVPKMAPPPGSNKPKTLSGEKVNPRPQQRRILWIHGRCYGN</sequence>
<name>A0A8X6YRI6_9ARAC</name>
<reference evidence="2" key="1">
    <citation type="submission" date="2020-08" db="EMBL/GenBank/DDBJ databases">
        <title>Multicomponent nature underlies the extraordinary mechanical properties of spider dragline silk.</title>
        <authorList>
            <person name="Kono N."/>
            <person name="Nakamura H."/>
            <person name="Mori M."/>
            <person name="Yoshida Y."/>
            <person name="Ohtoshi R."/>
            <person name="Malay A.D."/>
            <person name="Moran D.A.P."/>
            <person name="Tomita M."/>
            <person name="Numata K."/>
            <person name="Arakawa K."/>
        </authorList>
    </citation>
    <scope>NUCLEOTIDE SEQUENCE</scope>
</reference>
<evidence type="ECO:0000313" key="2">
    <source>
        <dbReference type="EMBL" id="GFY75720.1"/>
    </source>
</evidence>
<accession>A0A8X6YRI6</accession>
<organism evidence="2 3">
    <name type="scientific">Trichonephila inaurata madagascariensis</name>
    <dbReference type="NCBI Taxonomy" id="2747483"/>
    <lineage>
        <taxon>Eukaryota</taxon>
        <taxon>Metazoa</taxon>
        <taxon>Ecdysozoa</taxon>
        <taxon>Arthropoda</taxon>
        <taxon>Chelicerata</taxon>
        <taxon>Arachnida</taxon>
        <taxon>Araneae</taxon>
        <taxon>Araneomorphae</taxon>
        <taxon>Entelegynae</taxon>
        <taxon>Araneoidea</taxon>
        <taxon>Nephilidae</taxon>
        <taxon>Trichonephila</taxon>
        <taxon>Trichonephila inaurata</taxon>
    </lineage>
</organism>